<reference evidence="1 2" key="1">
    <citation type="submission" date="2014-06" db="EMBL/GenBank/DDBJ databases">
        <title>Draft genome sequence of the putrescine producing strain Lactococcus lactis subsp cremoris GE214.</title>
        <authorList>
            <person name="Ladero V."/>
            <person name="Linares D.M."/>
            <person name="del Rio B."/>
            <person name="Mayo B."/>
            <person name="Martin M.C."/>
            <person name="Fernandez M."/>
            <person name="Alvarez M.A."/>
        </authorList>
    </citation>
    <scope>NUCLEOTIDE SEQUENCE [LARGE SCALE GENOMIC DNA]</scope>
    <source>
        <strain evidence="1 2">GE214</strain>
    </source>
</reference>
<sequence>MSILSFEAEQELTQSVLNRVDKLVEARVEQSREFPYVQQAELLKELNISTTYLAKLRAHGLKQVILEDGDRTVWYKKSQLESLMDSLAE</sequence>
<gene>
    <name evidence="1" type="ORF">U725_00541</name>
</gene>
<evidence type="ECO:0000313" key="2">
    <source>
        <dbReference type="Proteomes" id="UP000028401"/>
    </source>
</evidence>
<dbReference type="Proteomes" id="UP000028401">
    <property type="component" value="Unassembled WGS sequence"/>
</dbReference>
<dbReference type="PATRIC" id="fig|1415168.3.peg.571"/>
<comment type="caution">
    <text evidence="1">The sequence shown here is derived from an EMBL/GenBank/DDBJ whole genome shotgun (WGS) entry which is preliminary data.</text>
</comment>
<evidence type="ECO:0000313" key="1">
    <source>
        <dbReference type="EMBL" id="KEY63218.1"/>
    </source>
</evidence>
<organism evidence="1 2">
    <name type="scientific">Lactococcus cremoris subsp. cremoris GE214</name>
    <dbReference type="NCBI Taxonomy" id="1415168"/>
    <lineage>
        <taxon>Bacteria</taxon>
        <taxon>Bacillati</taxon>
        <taxon>Bacillota</taxon>
        <taxon>Bacilli</taxon>
        <taxon>Lactobacillales</taxon>
        <taxon>Streptococcaceae</taxon>
        <taxon>Lactococcus</taxon>
        <taxon>Lactococcus cremoris subsp. cremoris</taxon>
    </lineage>
</organism>
<dbReference type="RefSeq" id="WP_010906216.1">
    <property type="nucleotide sequence ID" value="NZ_AZSI01000012.1"/>
</dbReference>
<dbReference type="EMBL" id="AZSI01000012">
    <property type="protein sequence ID" value="KEY63218.1"/>
    <property type="molecule type" value="Genomic_DNA"/>
</dbReference>
<accession>A0A084AD39</accession>
<protein>
    <submittedName>
        <fullName evidence="1">Uncharacterized protein</fullName>
    </submittedName>
</protein>
<name>A0A084AD39_LACLC</name>
<dbReference type="AlphaFoldDB" id="A0A084AD39"/>
<proteinExistence type="predicted"/>